<dbReference type="SUPFAM" id="SSF52799">
    <property type="entry name" value="(Phosphotyrosine protein) phosphatases II"/>
    <property type="match status" value="1"/>
</dbReference>
<dbReference type="GO" id="GO:0009734">
    <property type="term" value="P:auxin-activated signaling pathway"/>
    <property type="evidence" value="ECO:0007669"/>
    <property type="project" value="InterPro"/>
</dbReference>
<dbReference type="PANTHER" id="PTHR47244:SF1">
    <property type="entry name" value="PROTEIN-TYROSINE-PHOSPHATASE IBR5"/>
    <property type="match status" value="1"/>
</dbReference>
<dbReference type="InterPro" id="IPR020422">
    <property type="entry name" value="TYR_PHOSPHATASE_DUAL_dom"/>
</dbReference>
<gene>
    <name evidence="6" type="ORF">CVIRNUC_002167</name>
</gene>
<comment type="caution">
    <text evidence="6">The sequence shown here is derived from an EMBL/GenBank/DDBJ whole genome shotgun (WGS) entry which is preliminary data.</text>
</comment>
<feature type="domain" description="Tyrosine specific protein phosphatases" evidence="5">
    <location>
        <begin position="108"/>
        <end position="171"/>
    </location>
</feature>
<proteinExistence type="predicted"/>
<dbReference type="PROSITE" id="PS50056">
    <property type="entry name" value="TYR_PHOSPHATASE_2"/>
    <property type="match status" value="1"/>
</dbReference>
<dbReference type="InterPro" id="IPR000340">
    <property type="entry name" value="Dual-sp_phosphatase_cat-dom"/>
</dbReference>
<dbReference type="EMBL" id="CAUYUE010000003">
    <property type="protein sequence ID" value="CAK0752718.1"/>
    <property type="molecule type" value="Genomic_DNA"/>
</dbReference>
<dbReference type="Pfam" id="PF00782">
    <property type="entry name" value="DSPc"/>
    <property type="match status" value="1"/>
</dbReference>
<keyword evidence="7" id="KW-1185">Reference proteome</keyword>
<feature type="region of interest" description="Disordered" evidence="3">
    <location>
        <begin position="194"/>
        <end position="220"/>
    </location>
</feature>
<reference evidence="6 7" key="1">
    <citation type="submission" date="2023-10" db="EMBL/GenBank/DDBJ databases">
        <authorList>
            <person name="Maclean D."/>
            <person name="Macfadyen A."/>
        </authorList>
    </citation>
    <scope>NUCLEOTIDE SEQUENCE [LARGE SCALE GENOMIC DNA]</scope>
</reference>
<dbReference type="AlphaFoldDB" id="A0AAV1HY17"/>
<dbReference type="GO" id="GO:0005634">
    <property type="term" value="C:nucleus"/>
    <property type="evidence" value="ECO:0007669"/>
    <property type="project" value="TreeGrafter"/>
</dbReference>
<dbReference type="InterPro" id="IPR016130">
    <property type="entry name" value="Tyr_Pase_AS"/>
</dbReference>
<evidence type="ECO:0000313" key="7">
    <source>
        <dbReference type="Proteomes" id="UP001314263"/>
    </source>
</evidence>
<dbReference type="InterPro" id="IPR000387">
    <property type="entry name" value="Tyr_Pase_dom"/>
</dbReference>
<evidence type="ECO:0000259" key="4">
    <source>
        <dbReference type="PROSITE" id="PS50054"/>
    </source>
</evidence>
<evidence type="ECO:0000256" key="2">
    <source>
        <dbReference type="ARBA" id="ARBA00022912"/>
    </source>
</evidence>
<evidence type="ECO:0000256" key="3">
    <source>
        <dbReference type="SAM" id="MobiDB-lite"/>
    </source>
</evidence>
<dbReference type="PROSITE" id="PS00383">
    <property type="entry name" value="TYR_PHOSPHATASE_1"/>
    <property type="match status" value="1"/>
</dbReference>
<dbReference type="InterPro" id="IPR029021">
    <property type="entry name" value="Prot-tyrosine_phosphatase-like"/>
</dbReference>
<sequence length="271" mass="29493">MKGKREREEPCHICGHYHDYEGGEPCSVCGHRLAPPTASSQRASAFPSAVLPHFLYLGSYDHASRSDALKMLEITHILNTVPSCQTLYKNSFEYHTVAAAPPDFDECCGFIERVGAQEGMRVLVHCMTGISRSPAVVVAYLMKHRRWRLTEAYKWVKEHRPETELTSGEATRLQNYELQVLGSSSTGYQLSAAPGQAASSLGGSSQAPHLPQQPDFNWAWRDAPAPTQAKLFPGPVEGVSFGQQHAGSFVFGGRSEPSPAAGGNASMAMES</sequence>
<keyword evidence="1" id="KW-0378">Hydrolase</keyword>
<protein>
    <submittedName>
        <fullName evidence="6">Uncharacterized protein</fullName>
    </submittedName>
</protein>
<evidence type="ECO:0000259" key="5">
    <source>
        <dbReference type="PROSITE" id="PS50056"/>
    </source>
</evidence>
<dbReference type="Proteomes" id="UP001314263">
    <property type="component" value="Unassembled WGS sequence"/>
</dbReference>
<dbReference type="SMART" id="SM00195">
    <property type="entry name" value="DSPc"/>
    <property type="match status" value="1"/>
</dbReference>
<evidence type="ECO:0000313" key="6">
    <source>
        <dbReference type="EMBL" id="CAK0752718.1"/>
    </source>
</evidence>
<dbReference type="GO" id="GO:0033549">
    <property type="term" value="F:MAP kinase phosphatase activity"/>
    <property type="evidence" value="ECO:0007669"/>
    <property type="project" value="InterPro"/>
</dbReference>
<accession>A0AAV1HY17</accession>
<name>A0AAV1HY17_9CHLO</name>
<dbReference type="InterPro" id="IPR044212">
    <property type="entry name" value="IBR5-like"/>
</dbReference>
<keyword evidence="2" id="KW-0904">Protein phosphatase</keyword>
<dbReference type="GO" id="GO:0009738">
    <property type="term" value="P:abscisic acid-activated signaling pathway"/>
    <property type="evidence" value="ECO:0007669"/>
    <property type="project" value="InterPro"/>
</dbReference>
<feature type="domain" description="Tyrosine-protein phosphatase" evidence="4">
    <location>
        <begin position="46"/>
        <end position="182"/>
    </location>
</feature>
<feature type="compositionally biased region" description="Low complexity" evidence="3">
    <location>
        <begin position="194"/>
        <end position="208"/>
    </location>
</feature>
<dbReference type="PROSITE" id="PS50054">
    <property type="entry name" value="TYR_PHOSPHATASE_DUAL"/>
    <property type="match status" value="1"/>
</dbReference>
<dbReference type="Gene3D" id="3.90.190.10">
    <property type="entry name" value="Protein tyrosine phosphatase superfamily"/>
    <property type="match status" value="1"/>
</dbReference>
<organism evidence="6 7">
    <name type="scientific">Coccomyxa viridis</name>
    <dbReference type="NCBI Taxonomy" id="1274662"/>
    <lineage>
        <taxon>Eukaryota</taxon>
        <taxon>Viridiplantae</taxon>
        <taxon>Chlorophyta</taxon>
        <taxon>core chlorophytes</taxon>
        <taxon>Trebouxiophyceae</taxon>
        <taxon>Trebouxiophyceae incertae sedis</taxon>
        <taxon>Coccomyxaceae</taxon>
        <taxon>Coccomyxa</taxon>
    </lineage>
</organism>
<dbReference type="PANTHER" id="PTHR47244">
    <property type="entry name" value="PROTEIN-TYROSINE-PHOSPHATASE IBR5"/>
    <property type="match status" value="1"/>
</dbReference>
<evidence type="ECO:0000256" key="1">
    <source>
        <dbReference type="ARBA" id="ARBA00022801"/>
    </source>
</evidence>